<evidence type="ECO:0000313" key="3">
    <source>
        <dbReference type="Proteomes" id="UP000054564"/>
    </source>
</evidence>
<comment type="caution">
    <text evidence="2">The sequence shown here is derived from an EMBL/GenBank/DDBJ whole genome shotgun (WGS) entry which is preliminary data.</text>
</comment>
<feature type="region of interest" description="Disordered" evidence="1">
    <location>
        <begin position="1"/>
        <end position="151"/>
    </location>
</feature>
<organism evidence="2 3">
    <name type="scientific">Puccinia striiformis f. sp. tritici PST-78</name>
    <dbReference type="NCBI Taxonomy" id="1165861"/>
    <lineage>
        <taxon>Eukaryota</taxon>
        <taxon>Fungi</taxon>
        <taxon>Dikarya</taxon>
        <taxon>Basidiomycota</taxon>
        <taxon>Pucciniomycotina</taxon>
        <taxon>Pucciniomycetes</taxon>
        <taxon>Pucciniales</taxon>
        <taxon>Pucciniaceae</taxon>
        <taxon>Puccinia</taxon>
    </lineage>
</organism>
<sequence>MSDRLNTLSNTVRNATPNPNPIVNDDSAVENLLTNQPTGDQPNGSQDPAGAQGQSSETPPGSQQSTTQATGKGQNGRKPTRYTRSTTKIVAAGSGEETSAPPNPEPKGKEPSSTDPKQTDITHLLGEENGEVEPETPVTTKKKNDDQSSENVRKMVMDKAMAATRAGETDKAAMLWNVYVSMSSAAEASAPPTRRRRREASIEILGQSSDMQETRRERANAPLLNENEIEFASEEINTHKDVGFTPYFDKNIRELRGPIPLTIFNKKWQDRAIAYHAEKRSKFNDGSSDGRLRYTGYPYPSE</sequence>
<protein>
    <submittedName>
        <fullName evidence="2">Uncharacterized protein</fullName>
    </submittedName>
</protein>
<feature type="compositionally biased region" description="Basic and acidic residues" evidence="1">
    <location>
        <begin position="142"/>
        <end position="151"/>
    </location>
</feature>
<name>A0A0L0V0A4_9BASI</name>
<feature type="compositionally biased region" description="Basic and acidic residues" evidence="1">
    <location>
        <begin position="106"/>
        <end position="120"/>
    </location>
</feature>
<dbReference type="AlphaFoldDB" id="A0A0L0V0A4"/>
<feature type="compositionally biased region" description="Polar residues" evidence="1">
    <location>
        <begin position="32"/>
        <end position="72"/>
    </location>
</feature>
<evidence type="ECO:0000313" key="2">
    <source>
        <dbReference type="EMBL" id="KNE92616.1"/>
    </source>
</evidence>
<dbReference type="EMBL" id="AJIL01000159">
    <property type="protein sequence ID" value="KNE92616.1"/>
    <property type="molecule type" value="Genomic_DNA"/>
</dbReference>
<feature type="compositionally biased region" description="Basic and acidic residues" evidence="1">
    <location>
        <begin position="279"/>
        <end position="292"/>
    </location>
</feature>
<proteinExistence type="predicted"/>
<reference evidence="3" key="1">
    <citation type="submission" date="2014-03" db="EMBL/GenBank/DDBJ databases">
        <title>The Genome Sequence of Puccinia striiformis f. sp. tritici PST-78.</title>
        <authorList>
            <consortium name="The Broad Institute Genome Sequencing Platform"/>
            <person name="Cuomo C."/>
            <person name="Hulbert S."/>
            <person name="Chen X."/>
            <person name="Walker B."/>
            <person name="Young S.K."/>
            <person name="Zeng Q."/>
            <person name="Gargeya S."/>
            <person name="Fitzgerald M."/>
            <person name="Haas B."/>
            <person name="Abouelleil A."/>
            <person name="Alvarado L."/>
            <person name="Arachchi H.M."/>
            <person name="Berlin A.M."/>
            <person name="Chapman S.B."/>
            <person name="Goldberg J."/>
            <person name="Griggs A."/>
            <person name="Gujja S."/>
            <person name="Hansen M."/>
            <person name="Howarth C."/>
            <person name="Imamovic A."/>
            <person name="Larimer J."/>
            <person name="McCowan C."/>
            <person name="Montmayeur A."/>
            <person name="Murphy C."/>
            <person name="Neiman D."/>
            <person name="Pearson M."/>
            <person name="Priest M."/>
            <person name="Roberts A."/>
            <person name="Saif S."/>
            <person name="Shea T."/>
            <person name="Sisk P."/>
            <person name="Sykes S."/>
            <person name="Wortman J."/>
            <person name="Nusbaum C."/>
            <person name="Birren B."/>
        </authorList>
    </citation>
    <scope>NUCLEOTIDE SEQUENCE [LARGE SCALE GENOMIC DNA]</scope>
    <source>
        <strain evidence="3">race PST-78</strain>
    </source>
</reference>
<feature type="compositionally biased region" description="Polar residues" evidence="1">
    <location>
        <begin position="1"/>
        <end position="17"/>
    </location>
</feature>
<keyword evidence="3" id="KW-1185">Reference proteome</keyword>
<dbReference type="Proteomes" id="UP000054564">
    <property type="component" value="Unassembled WGS sequence"/>
</dbReference>
<evidence type="ECO:0000256" key="1">
    <source>
        <dbReference type="SAM" id="MobiDB-lite"/>
    </source>
</evidence>
<accession>A0A0L0V0A4</accession>
<gene>
    <name evidence="2" type="ORF">PSTG_14002</name>
</gene>
<feature type="region of interest" description="Disordered" evidence="1">
    <location>
        <begin position="279"/>
        <end position="302"/>
    </location>
</feature>
<feature type="region of interest" description="Disordered" evidence="1">
    <location>
        <begin position="184"/>
        <end position="222"/>
    </location>
</feature>